<dbReference type="Proteomes" id="UP001596455">
    <property type="component" value="Unassembled WGS sequence"/>
</dbReference>
<name>A0ABW2Q657_9MICO</name>
<dbReference type="PANTHER" id="PTHR31528">
    <property type="entry name" value="4-AMINO-5-HYDROXYMETHYL-2-METHYLPYRIMIDINE PHOSPHATE SYNTHASE THI11-RELATED"/>
    <property type="match status" value="1"/>
</dbReference>
<sequence length="364" mass="38479">MVNELWSPPGANLSRAGFLRGSGLLLAAAAGGGLLGACAEPGSGQGQAAAGGDGEGTDFTFLSYLTLDTLSMSPEMLGLAGGYFADHGLNTEVQVVRGSPQALQTLLSGVAPLTRVGAIDLMTARTEQDQPLVNVGTIVRRPSIRIIYSQDRPLAAPEDFVGKTIGVPSEGGTSEKTLMLMLQNSGIDPEQVTRQVVAQTPASFEMVRRGQLDGYMGSIDIALMVESTQEGGAILNPADIAAVKADTQIYVTTEEAIEQHGDDLRSYLAAIREAVTSIVEDSDRSRTIETLRGEYSFATLDDDEVAPRALDEGVALWTDDGNADELLVTDTDLWVEAVAELEEAGFISGAEDPESWVDNSLLEQ</sequence>
<reference evidence="3" key="1">
    <citation type="journal article" date="2019" name="Int. J. Syst. Evol. Microbiol.">
        <title>The Global Catalogue of Microorganisms (GCM) 10K type strain sequencing project: providing services to taxonomists for standard genome sequencing and annotation.</title>
        <authorList>
            <consortium name="The Broad Institute Genomics Platform"/>
            <consortium name="The Broad Institute Genome Sequencing Center for Infectious Disease"/>
            <person name="Wu L."/>
            <person name="Ma J."/>
        </authorList>
    </citation>
    <scope>NUCLEOTIDE SEQUENCE [LARGE SCALE GENOMIC DNA]</scope>
    <source>
        <strain evidence="3">JCM 1490</strain>
    </source>
</reference>
<organism evidence="2 3">
    <name type="scientific">Georgenia alba</name>
    <dbReference type="NCBI Taxonomy" id="2233858"/>
    <lineage>
        <taxon>Bacteria</taxon>
        <taxon>Bacillati</taxon>
        <taxon>Actinomycetota</taxon>
        <taxon>Actinomycetes</taxon>
        <taxon>Micrococcales</taxon>
        <taxon>Bogoriellaceae</taxon>
        <taxon>Georgenia</taxon>
    </lineage>
</organism>
<accession>A0ABW2Q657</accession>
<dbReference type="InterPro" id="IPR015168">
    <property type="entry name" value="SsuA/THI5"/>
</dbReference>
<proteinExistence type="predicted"/>
<dbReference type="EMBL" id="JBHTCQ010000001">
    <property type="protein sequence ID" value="MFC7404996.1"/>
    <property type="molecule type" value="Genomic_DNA"/>
</dbReference>
<comment type="caution">
    <text evidence="2">The sequence shown here is derived from an EMBL/GenBank/DDBJ whole genome shotgun (WGS) entry which is preliminary data.</text>
</comment>
<protein>
    <submittedName>
        <fullName evidence="2">ABC transporter substrate-binding protein</fullName>
    </submittedName>
</protein>
<dbReference type="SUPFAM" id="SSF53850">
    <property type="entry name" value="Periplasmic binding protein-like II"/>
    <property type="match status" value="1"/>
</dbReference>
<dbReference type="PANTHER" id="PTHR31528:SF15">
    <property type="entry name" value="RIBOFLAVIN-BINDING PROTEIN RIBY"/>
    <property type="match status" value="1"/>
</dbReference>
<gene>
    <name evidence="2" type="ORF">ACFQQL_07730</name>
</gene>
<dbReference type="PROSITE" id="PS51318">
    <property type="entry name" value="TAT"/>
    <property type="match status" value="1"/>
</dbReference>
<evidence type="ECO:0000259" key="1">
    <source>
        <dbReference type="Pfam" id="PF09084"/>
    </source>
</evidence>
<keyword evidence="3" id="KW-1185">Reference proteome</keyword>
<dbReference type="InterPro" id="IPR006311">
    <property type="entry name" value="TAT_signal"/>
</dbReference>
<dbReference type="InterPro" id="IPR027939">
    <property type="entry name" value="NMT1/THI5"/>
</dbReference>
<evidence type="ECO:0000313" key="2">
    <source>
        <dbReference type="EMBL" id="MFC7404996.1"/>
    </source>
</evidence>
<dbReference type="RefSeq" id="WP_382392915.1">
    <property type="nucleotide sequence ID" value="NZ_JBHTCQ010000001.1"/>
</dbReference>
<dbReference type="Pfam" id="PF09084">
    <property type="entry name" value="NMT1"/>
    <property type="match status" value="1"/>
</dbReference>
<dbReference type="Gene3D" id="3.40.190.10">
    <property type="entry name" value="Periplasmic binding protein-like II"/>
    <property type="match status" value="2"/>
</dbReference>
<evidence type="ECO:0000313" key="3">
    <source>
        <dbReference type="Proteomes" id="UP001596455"/>
    </source>
</evidence>
<feature type="domain" description="SsuA/THI5-like" evidence="1">
    <location>
        <begin position="77"/>
        <end position="282"/>
    </location>
</feature>